<dbReference type="Gene3D" id="3.30.300.20">
    <property type="match status" value="1"/>
</dbReference>
<name>A0A7R6SV86_9GAMM</name>
<dbReference type="InterPro" id="IPR036102">
    <property type="entry name" value="OsmC/Ohrsf"/>
</dbReference>
<dbReference type="InterPro" id="IPR003718">
    <property type="entry name" value="OsmC/Ohr_fam"/>
</dbReference>
<reference evidence="1 2" key="1">
    <citation type="journal article" date="2008" name="Int. J. Syst. Evol. Microbiol.">
        <title>Neptunomonas japonica sp. nov., an Osedax japonicus symbiont-like bacterium isolated from sediment adjacent to sperm whale carcasses off Kagoshima, Japan.</title>
        <authorList>
            <person name="Miyazaki M."/>
            <person name="Nogi Y."/>
            <person name="Fujiwara Y."/>
            <person name="Kawato M."/>
            <person name="Kubokawa K."/>
            <person name="Horikoshi K."/>
        </authorList>
    </citation>
    <scope>NUCLEOTIDE SEQUENCE [LARGE SCALE GENOMIC DNA]</scope>
    <source>
        <strain evidence="1 2">JAMM 1380</strain>
    </source>
</reference>
<gene>
    <name evidence="1" type="ORF">NEJAP_0513</name>
</gene>
<protein>
    <submittedName>
        <fullName evidence="1">OsmC family protein</fullName>
    </submittedName>
</protein>
<evidence type="ECO:0000313" key="2">
    <source>
        <dbReference type="Proteomes" id="UP000595332"/>
    </source>
</evidence>
<dbReference type="PANTHER" id="PTHR35368">
    <property type="entry name" value="HYDROPEROXIDE REDUCTASE"/>
    <property type="match status" value="1"/>
</dbReference>
<keyword evidence="2" id="KW-1185">Reference proteome</keyword>
<dbReference type="EMBL" id="AP014546">
    <property type="protein sequence ID" value="BBB28470.1"/>
    <property type="molecule type" value="Genomic_DNA"/>
</dbReference>
<dbReference type="Pfam" id="PF02566">
    <property type="entry name" value="OsmC"/>
    <property type="match status" value="1"/>
</dbReference>
<organism evidence="1 2">
    <name type="scientific">Neptunomonas japonica JAMM 1380</name>
    <dbReference type="NCBI Taxonomy" id="1441457"/>
    <lineage>
        <taxon>Bacteria</taxon>
        <taxon>Pseudomonadati</taxon>
        <taxon>Pseudomonadota</taxon>
        <taxon>Gammaproteobacteria</taxon>
        <taxon>Oceanospirillales</taxon>
        <taxon>Oceanospirillaceae</taxon>
        <taxon>Neptunomonas</taxon>
    </lineage>
</organism>
<dbReference type="Proteomes" id="UP000595332">
    <property type="component" value="Chromosome"/>
</dbReference>
<dbReference type="SUPFAM" id="SSF82784">
    <property type="entry name" value="OsmC-like"/>
    <property type="match status" value="1"/>
</dbReference>
<dbReference type="InterPro" id="IPR052924">
    <property type="entry name" value="OsmC/Ohr_hydroprdx_reductase"/>
</dbReference>
<evidence type="ECO:0000313" key="1">
    <source>
        <dbReference type="EMBL" id="BBB28470.1"/>
    </source>
</evidence>
<dbReference type="InterPro" id="IPR015946">
    <property type="entry name" value="KH_dom-like_a/b"/>
</dbReference>
<dbReference type="PANTHER" id="PTHR35368:SF1">
    <property type="entry name" value="HYDROPEROXIDE REDUCTASE"/>
    <property type="match status" value="1"/>
</dbReference>
<dbReference type="AlphaFoldDB" id="A0A7R6SV86"/>
<sequence length="146" mass="15776">MSVTKTVRVEAQMGDSFRVQSDIRGHKVIIDQPAAGGGTDEGPTPLEYFLFSLAGCVATIGRIAAKQQKIDLHSFSVSVEADYDPAGLLGKQTDNRSGFQVVRVTAEIEAELSSAEKQAFLDEVCDRCPLHDNIKLATEVVHTLAE</sequence>
<dbReference type="RefSeq" id="WP_201349166.1">
    <property type="nucleotide sequence ID" value="NZ_AP014546.1"/>
</dbReference>
<accession>A0A7R6SV86</accession>
<dbReference type="KEGG" id="njp:NEJAP_0513"/>
<proteinExistence type="predicted"/>